<proteinExistence type="inferred from homology"/>
<comment type="subcellular location">
    <subcellularLocation>
        <location evidence="1 10">Mitochondrion inner membrane</location>
        <topology evidence="1 10">Single-pass membrane protein</topology>
    </subcellularLocation>
</comment>
<dbReference type="OrthoDB" id="186013at2759"/>
<dbReference type="FunFam" id="1.10.442.10:FF:000001">
    <property type="entry name" value="Cytochrome c oxidase subunit 4 isoform 1"/>
    <property type="match status" value="1"/>
</dbReference>
<dbReference type="GO" id="GO:0016491">
    <property type="term" value="F:oxidoreductase activity"/>
    <property type="evidence" value="ECO:0007669"/>
    <property type="project" value="UniProtKB-KW"/>
</dbReference>
<dbReference type="AlphaFoldDB" id="A0A6P3WTD2"/>
<dbReference type="SUPFAM" id="SSF81406">
    <property type="entry name" value="Mitochondrial cytochrome c oxidase subunit IV"/>
    <property type="match status" value="1"/>
</dbReference>
<evidence type="ECO:0000256" key="6">
    <source>
        <dbReference type="ARBA" id="ARBA00022989"/>
    </source>
</evidence>
<keyword evidence="4 10" id="KW-0999">Mitochondrion inner membrane</keyword>
<keyword evidence="6 10" id="KW-1133">Transmembrane helix</keyword>
<dbReference type="Pfam" id="PF02936">
    <property type="entry name" value="COX4"/>
    <property type="match status" value="1"/>
</dbReference>
<dbReference type="UniPathway" id="UPA00705"/>
<accession>A0A6P3WTD2</accession>
<name>A0A6P3WTD2_DINQU</name>
<comment type="subunit">
    <text evidence="10">Component of the cytochrome c oxidase (complex IV, CIV), a multisubunit enzyme composed of 14 subunits.</text>
</comment>
<keyword evidence="7" id="KW-0560">Oxidoreductase</keyword>
<comment type="similarity">
    <text evidence="2 10">Belongs to the cytochrome c oxidase IV family.</text>
</comment>
<comment type="pathway">
    <text evidence="10">Energy metabolism; oxidative phosphorylation.</text>
</comment>
<dbReference type="GO" id="GO:0006123">
    <property type="term" value="P:mitochondrial electron transport, cytochrome c to oxygen"/>
    <property type="evidence" value="ECO:0007669"/>
    <property type="project" value="InterPro"/>
</dbReference>
<evidence type="ECO:0000313" key="12">
    <source>
        <dbReference type="RefSeq" id="XP_014468919.1"/>
    </source>
</evidence>
<evidence type="ECO:0000256" key="10">
    <source>
        <dbReference type="RuleBase" id="RU367145"/>
    </source>
</evidence>
<evidence type="ECO:0000256" key="4">
    <source>
        <dbReference type="ARBA" id="ARBA00022792"/>
    </source>
</evidence>
<dbReference type="PANTHER" id="PTHR10707">
    <property type="entry name" value="CYTOCHROME C OXIDASE SUBUNIT IV"/>
    <property type="match status" value="1"/>
</dbReference>
<dbReference type="Proteomes" id="UP000515204">
    <property type="component" value="Unplaced"/>
</dbReference>
<gene>
    <name evidence="12" type="primary">LOC106741421</name>
</gene>
<evidence type="ECO:0000313" key="11">
    <source>
        <dbReference type="Proteomes" id="UP000515204"/>
    </source>
</evidence>
<dbReference type="KEGG" id="dqu:106741421"/>
<keyword evidence="11" id="KW-1185">Reference proteome</keyword>
<evidence type="ECO:0000256" key="9">
    <source>
        <dbReference type="ARBA" id="ARBA00023136"/>
    </source>
</evidence>
<keyword evidence="8 10" id="KW-0496">Mitochondrion</keyword>
<dbReference type="Gene3D" id="1.10.442.10">
    <property type="entry name" value="Cytochrome c oxidase subunit IV"/>
    <property type="match status" value="1"/>
</dbReference>
<dbReference type="InterPro" id="IPR013288">
    <property type="entry name" value="Cyt_c_oxidase_su4"/>
</dbReference>
<dbReference type="RefSeq" id="XP_014468919.1">
    <property type="nucleotide sequence ID" value="XM_014613433.1"/>
</dbReference>
<reference evidence="12" key="1">
    <citation type="submission" date="2025-08" db="UniProtKB">
        <authorList>
            <consortium name="RefSeq"/>
        </authorList>
    </citation>
    <scope>IDENTIFICATION</scope>
</reference>
<keyword evidence="3 10" id="KW-0812">Transmembrane</keyword>
<evidence type="ECO:0000256" key="5">
    <source>
        <dbReference type="ARBA" id="ARBA00022946"/>
    </source>
</evidence>
<protein>
    <recommendedName>
        <fullName evidence="10">Cytochrome c oxidase subunit 4</fullName>
    </recommendedName>
</protein>
<sequence length="169" mass="19657">MIIETMTGRLFANRFRPVIIQSRGLLTEDRIGNRDIVGFGYNGEPTYLDRSDFPMPAIRWQENTPDVMALREKEKGDWKKLSLEEKKALYRASFRQTFSEMDAPTGEWKGILGLSMLILSSGIWLYLYFKVFAYQDLPKTLTDPERRLAQLDRMKKLDVNPIEGLCARK</sequence>
<evidence type="ECO:0000256" key="8">
    <source>
        <dbReference type="ARBA" id="ARBA00023128"/>
    </source>
</evidence>
<keyword evidence="9 10" id="KW-0472">Membrane</keyword>
<feature type="transmembrane region" description="Helical" evidence="10">
    <location>
        <begin position="110"/>
        <end position="129"/>
    </location>
</feature>
<dbReference type="GO" id="GO:0005743">
    <property type="term" value="C:mitochondrial inner membrane"/>
    <property type="evidence" value="ECO:0007669"/>
    <property type="project" value="UniProtKB-SubCell"/>
</dbReference>
<dbReference type="PANTHER" id="PTHR10707:SF10">
    <property type="entry name" value="CYTOCHROME C OXIDASE SUBUNIT 4"/>
    <property type="match status" value="1"/>
</dbReference>
<evidence type="ECO:0000256" key="1">
    <source>
        <dbReference type="ARBA" id="ARBA00004434"/>
    </source>
</evidence>
<organism evidence="11 12">
    <name type="scientific">Dinoponera quadriceps</name>
    <name type="common">South American ant</name>
    <dbReference type="NCBI Taxonomy" id="609295"/>
    <lineage>
        <taxon>Eukaryota</taxon>
        <taxon>Metazoa</taxon>
        <taxon>Ecdysozoa</taxon>
        <taxon>Arthropoda</taxon>
        <taxon>Hexapoda</taxon>
        <taxon>Insecta</taxon>
        <taxon>Pterygota</taxon>
        <taxon>Neoptera</taxon>
        <taxon>Endopterygota</taxon>
        <taxon>Hymenoptera</taxon>
        <taxon>Apocrita</taxon>
        <taxon>Aculeata</taxon>
        <taxon>Formicoidea</taxon>
        <taxon>Formicidae</taxon>
        <taxon>Ponerinae</taxon>
        <taxon>Ponerini</taxon>
        <taxon>Dinoponera</taxon>
    </lineage>
</organism>
<dbReference type="InterPro" id="IPR036639">
    <property type="entry name" value="Cyt_c_oxidase_su4_sf"/>
</dbReference>
<comment type="function">
    <text evidence="10">Component of the cytochrome c oxidase, the last enzyme in the mitochondrial electron transport chain which drives oxidative phosphorylation.</text>
</comment>
<dbReference type="GO" id="GO:0045277">
    <property type="term" value="C:respiratory chain complex IV"/>
    <property type="evidence" value="ECO:0007669"/>
    <property type="project" value="InterPro"/>
</dbReference>
<dbReference type="PRINTS" id="PR01873">
    <property type="entry name" value="CYTCOXIDASE4"/>
</dbReference>
<evidence type="ECO:0000256" key="3">
    <source>
        <dbReference type="ARBA" id="ARBA00022692"/>
    </source>
</evidence>
<dbReference type="CDD" id="cd00922">
    <property type="entry name" value="Cyt_c_Oxidase_IV"/>
    <property type="match status" value="1"/>
</dbReference>
<dbReference type="InterPro" id="IPR004203">
    <property type="entry name" value="Cyt_c_oxidase_su4_fam"/>
</dbReference>
<keyword evidence="5" id="KW-0809">Transit peptide</keyword>
<evidence type="ECO:0000256" key="7">
    <source>
        <dbReference type="ARBA" id="ARBA00023002"/>
    </source>
</evidence>
<dbReference type="GeneID" id="106741421"/>
<evidence type="ECO:0000256" key="2">
    <source>
        <dbReference type="ARBA" id="ARBA00008135"/>
    </source>
</evidence>